<dbReference type="Gene3D" id="6.10.140.140">
    <property type="match status" value="1"/>
</dbReference>
<protein>
    <recommendedName>
        <fullName evidence="14">C2H2-type domain-containing protein</fullName>
    </recommendedName>
</protein>
<evidence type="ECO:0000256" key="11">
    <source>
        <dbReference type="ARBA" id="ARBA00023242"/>
    </source>
</evidence>
<dbReference type="Ensembl" id="ENSLLET00000013623.1">
    <property type="protein sequence ID" value="ENSLLEP00000013108.1"/>
    <property type="gene ID" value="ENSLLEG00000008284.1"/>
</dbReference>
<evidence type="ECO:0000256" key="8">
    <source>
        <dbReference type="ARBA" id="ARBA00023015"/>
    </source>
</evidence>
<dbReference type="SMART" id="SM00355">
    <property type="entry name" value="ZnF_C2H2"/>
    <property type="match status" value="5"/>
</dbReference>
<dbReference type="SUPFAM" id="SSF109640">
    <property type="entry name" value="KRAB domain (Kruppel-associated box)"/>
    <property type="match status" value="1"/>
</dbReference>
<dbReference type="InterPro" id="IPR001909">
    <property type="entry name" value="KRAB"/>
</dbReference>
<comment type="similarity">
    <text evidence="3">Belongs to the krueppel C2H2-type zinc-finger protein family.</text>
</comment>
<dbReference type="Pfam" id="PF01352">
    <property type="entry name" value="KRAB"/>
    <property type="match status" value="1"/>
</dbReference>
<dbReference type="AlphaFoldDB" id="A0A8C5MDK3"/>
<dbReference type="InterPro" id="IPR036236">
    <property type="entry name" value="Znf_C2H2_sf"/>
</dbReference>
<dbReference type="FunFam" id="3.30.160.60:FF:000478">
    <property type="entry name" value="Zinc finger protein 133"/>
    <property type="match status" value="1"/>
</dbReference>
<dbReference type="InterPro" id="IPR013087">
    <property type="entry name" value="Znf_C2H2_type"/>
</dbReference>
<dbReference type="PANTHER" id="PTHR23234:SF8">
    <property type="entry name" value="C2H2-TYPE DOMAIN-CONTAINING PROTEIN"/>
    <property type="match status" value="1"/>
</dbReference>
<name>A0A8C5MDK3_9ANUR</name>
<keyword evidence="7" id="KW-0862">Zinc</keyword>
<keyword evidence="10" id="KW-0804">Transcription</keyword>
<evidence type="ECO:0000256" key="3">
    <source>
        <dbReference type="ARBA" id="ARBA00006991"/>
    </source>
</evidence>
<feature type="domain" description="C2H2-type" evidence="14">
    <location>
        <begin position="344"/>
        <end position="371"/>
    </location>
</feature>
<dbReference type="GO" id="GO:0005634">
    <property type="term" value="C:nucleus"/>
    <property type="evidence" value="ECO:0007669"/>
    <property type="project" value="UniProtKB-SubCell"/>
</dbReference>
<dbReference type="FunFam" id="3.30.160.60:FF:002063">
    <property type="entry name" value="RB associated KRAB zinc finger"/>
    <property type="match status" value="1"/>
</dbReference>
<evidence type="ECO:0000313" key="15">
    <source>
        <dbReference type="Ensembl" id="ENSLLEP00000013108.1"/>
    </source>
</evidence>
<dbReference type="PROSITE" id="PS00028">
    <property type="entry name" value="ZINC_FINGER_C2H2_1"/>
    <property type="match status" value="5"/>
</dbReference>
<evidence type="ECO:0000256" key="4">
    <source>
        <dbReference type="ARBA" id="ARBA00022723"/>
    </source>
</evidence>
<comment type="function">
    <text evidence="1">May be involved in transcriptional regulation.</text>
</comment>
<accession>A0A8C5MDK3</accession>
<evidence type="ECO:0000256" key="6">
    <source>
        <dbReference type="ARBA" id="ARBA00022771"/>
    </source>
</evidence>
<dbReference type="Pfam" id="PF00096">
    <property type="entry name" value="zf-C2H2"/>
    <property type="match status" value="4"/>
</dbReference>
<dbReference type="FunFam" id="3.30.160.60:FF:000016">
    <property type="entry name" value="zinc finger protein 37 homolog"/>
    <property type="match status" value="1"/>
</dbReference>
<dbReference type="OrthoDB" id="10027876at2759"/>
<evidence type="ECO:0000256" key="2">
    <source>
        <dbReference type="ARBA" id="ARBA00004123"/>
    </source>
</evidence>
<evidence type="ECO:0000259" key="14">
    <source>
        <dbReference type="PROSITE" id="PS50157"/>
    </source>
</evidence>
<dbReference type="GeneTree" id="ENSGT01150000286944"/>
<feature type="domain" description="C2H2-type" evidence="14">
    <location>
        <begin position="372"/>
        <end position="399"/>
    </location>
</feature>
<evidence type="ECO:0000256" key="1">
    <source>
        <dbReference type="ARBA" id="ARBA00003767"/>
    </source>
</evidence>
<evidence type="ECO:0000313" key="16">
    <source>
        <dbReference type="Proteomes" id="UP000694569"/>
    </source>
</evidence>
<evidence type="ECO:0000256" key="13">
    <source>
        <dbReference type="SAM" id="MobiDB-lite"/>
    </source>
</evidence>
<keyword evidence="16" id="KW-1185">Reference proteome</keyword>
<evidence type="ECO:0000256" key="10">
    <source>
        <dbReference type="ARBA" id="ARBA00023163"/>
    </source>
</evidence>
<organism evidence="15 16">
    <name type="scientific">Leptobrachium leishanense</name>
    <name type="common">Leishan spiny toad</name>
    <dbReference type="NCBI Taxonomy" id="445787"/>
    <lineage>
        <taxon>Eukaryota</taxon>
        <taxon>Metazoa</taxon>
        <taxon>Chordata</taxon>
        <taxon>Craniata</taxon>
        <taxon>Vertebrata</taxon>
        <taxon>Euteleostomi</taxon>
        <taxon>Amphibia</taxon>
        <taxon>Batrachia</taxon>
        <taxon>Anura</taxon>
        <taxon>Pelobatoidea</taxon>
        <taxon>Megophryidae</taxon>
        <taxon>Leptobrachium</taxon>
    </lineage>
</organism>
<sequence length="434" mass="48658">MIKAKNPLSQSILDLTLEIIYLLTGEDHVVVKKPGGGFAGSSSQRVYEKYYRTQSPTMVPSLIHERNNEQKILELTEQIMRLLTGEVPIRCEDVTVYLSMEEWEYVERYKDLYKDVMMETRQPVITAGAFESSVPLPDLKTKNGTKTYRGGTYQKNNSSGQAGATTHSSGSFLSGEKGNLYANIYPTTGHTTDIKEKSTSWEAGNVVYKPPAHPPTKYMHTAIKEEPASSEGFGTFKCTECGTCVHTKHDLIQHYMIHTGDQPYKCNECGRCFMHASSLAYHKVIHTEEATSKCSESGKCFLIKKEESSPTREKTFTCSECGKHFTQPSNLKAHKVVHTGEKPYKCPDCGKCFTHISSLTTHKRIHTGEKPFVCSECGRCFNRKHRLISHQKLHTRDDHSAAVTMGSFLAPGHAFDAYAHFCSVSGVEIVNRKF</sequence>
<evidence type="ECO:0000256" key="7">
    <source>
        <dbReference type="ARBA" id="ARBA00022833"/>
    </source>
</evidence>
<reference evidence="15" key="1">
    <citation type="submission" date="2025-08" db="UniProtKB">
        <authorList>
            <consortium name="Ensembl"/>
        </authorList>
    </citation>
    <scope>IDENTIFICATION</scope>
</reference>
<proteinExistence type="inferred from homology"/>
<evidence type="ECO:0000256" key="5">
    <source>
        <dbReference type="ARBA" id="ARBA00022737"/>
    </source>
</evidence>
<feature type="domain" description="C2H2-type" evidence="14">
    <location>
        <begin position="236"/>
        <end position="263"/>
    </location>
</feature>
<feature type="compositionally biased region" description="Polar residues" evidence="13">
    <location>
        <begin position="153"/>
        <end position="170"/>
    </location>
</feature>
<feature type="domain" description="C2H2-type" evidence="14">
    <location>
        <begin position="264"/>
        <end position="291"/>
    </location>
</feature>
<dbReference type="PANTHER" id="PTHR23234">
    <property type="entry name" value="ZNF44 PROTEIN"/>
    <property type="match status" value="1"/>
</dbReference>
<feature type="region of interest" description="Disordered" evidence="13">
    <location>
        <begin position="141"/>
        <end position="170"/>
    </location>
</feature>
<comment type="subcellular location">
    <subcellularLocation>
        <location evidence="2">Nucleus</location>
    </subcellularLocation>
</comment>
<keyword evidence="8" id="KW-0805">Transcription regulation</keyword>
<evidence type="ECO:0000256" key="12">
    <source>
        <dbReference type="PROSITE-ProRule" id="PRU00042"/>
    </source>
</evidence>
<evidence type="ECO:0000256" key="9">
    <source>
        <dbReference type="ARBA" id="ARBA00023125"/>
    </source>
</evidence>
<feature type="domain" description="C2H2-type" evidence="14">
    <location>
        <begin position="316"/>
        <end position="343"/>
    </location>
</feature>
<keyword evidence="5" id="KW-0677">Repeat</keyword>
<dbReference type="GO" id="GO:0003677">
    <property type="term" value="F:DNA binding"/>
    <property type="evidence" value="ECO:0007669"/>
    <property type="project" value="UniProtKB-KW"/>
</dbReference>
<dbReference type="FunFam" id="3.30.160.60:FF:001576">
    <property type="entry name" value="HKR1, GLI-Kruppel zinc finger family member"/>
    <property type="match status" value="1"/>
</dbReference>
<keyword evidence="11" id="KW-0539">Nucleus</keyword>
<dbReference type="Gene3D" id="3.30.160.60">
    <property type="entry name" value="Classic Zinc Finger"/>
    <property type="match status" value="5"/>
</dbReference>
<keyword evidence="6 12" id="KW-0863">Zinc-finger</keyword>
<dbReference type="SUPFAM" id="SSF57667">
    <property type="entry name" value="beta-beta-alpha zinc fingers"/>
    <property type="match status" value="3"/>
</dbReference>
<keyword evidence="4" id="KW-0479">Metal-binding</keyword>
<dbReference type="GO" id="GO:0006355">
    <property type="term" value="P:regulation of DNA-templated transcription"/>
    <property type="evidence" value="ECO:0007669"/>
    <property type="project" value="InterPro"/>
</dbReference>
<reference evidence="15" key="2">
    <citation type="submission" date="2025-09" db="UniProtKB">
        <authorList>
            <consortium name="Ensembl"/>
        </authorList>
    </citation>
    <scope>IDENTIFICATION</scope>
</reference>
<dbReference type="CDD" id="cd07765">
    <property type="entry name" value="KRAB_A-box"/>
    <property type="match status" value="1"/>
</dbReference>
<dbReference type="InterPro" id="IPR050758">
    <property type="entry name" value="Znf_C2H2-type"/>
</dbReference>
<dbReference type="PROSITE" id="PS50157">
    <property type="entry name" value="ZINC_FINGER_C2H2_2"/>
    <property type="match status" value="5"/>
</dbReference>
<keyword evidence="9" id="KW-0238">DNA-binding</keyword>
<dbReference type="Proteomes" id="UP000694569">
    <property type="component" value="Unplaced"/>
</dbReference>
<dbReference type="InterPro" id="IPR036051">
    <property type="entry name" value="KRAB_dom_sf"/>
</dbReference>
<dbReference type="GO" id="GO:0008270">
    <property type="term" value="F:zinc ion binding"/>
    <property type="evidence" value="ECO:0007669"/>
    <property type="project" value="UniProtKB-KW"/>
</dbReference>